<gene>
    <name evidence="1" type="ORF">XBFM1_750072</name>
</gene>
<organism evidence="1 2">
    <name type="scientific">Xenorhabdus bovienii str. feltiae Moldova</name>
    <dbReference type="NCBI Taxonomy" id="1398200"/>
    <lineage>
        <taxon>Bacteria</taxon>
        <taxon>Pseudomonadati</taxon>
        <taxon>Pseudomonadota</taxon>
        <taxon>Gammaproteobacteria</taxon>
        <taxon>Enterobacterales</taxon>
        <taxon>Morganellaceae</taxon>
        <taxon>Xenorhabdus</taxon>
    </lineage>
</organism>
<dbReference type="Proteomes" id="UP000028487">
    <property type="component" value="Unassembled WGS sequence"/>
</dbReference>
<reference evidence="1" key="1">
    <citation type="submission" date="2013-07" db="EMBL/GenBank/DDBJ databases">
        <title>Sub-species coevolution in mutualistic symbiosis.</title>
        <authorList>
            <person name="Murfin K."/>
            <person name="Klassen J."/>
            <person name="Lee M."/>
            <person name="Forst S."/>
            <person name="Stock P."/>
            <person name="Goodrich-Blair H."/>
        </authorList>
    </citation>
    <scope>NUCLEOTIDE SEQUENCE [LARGE SCALE GENOMIC DNA]</scope>
    <source>
        <strain evidence="1">Feltiae Moldova</strain>
    </source>
</reference>
<evidence type="ECO:0000313" key="2">
    <source>
        <dbReference type="Proteomes" id="UP000028487"/>
    </source>
</evidence>
<proteinExistence type="predicted"/>
<dbReference type="EMBL" id="CBSV010000249">
    <property type="protein sequence ID" value="CDH03401.1"/>
    <property type="molecule type" value="Genomic_DNA"/>
</dbReference>
<name>A0A077P0E9_XENBV</name>
<sequence>MNKLIELARKYGEVYQEKLDVTNCVNLLMNEGYNIFSLYLEFITNYGGIEEYHSAYRDNEAKPEKFHTNPIEASKLVPMGWI</sequence>
<dbReference type="HOGENOM" id="CLU_2557515_0_0_6"/>
<dbReference type="AlphaFoldDB" id="A0A077P0E9"/>
<protein>
    <submittedName>
        <fullName evidence="1">Uncharacterized protein</fullName>
    </submittedName>
</protein>
<dbReference type="RefSeq" id="WP_038222160.1">
    <property type="nucleotide sequence ID" value="NZ_CAWLWD010000067.1"/>
</dbReference>
<comment type="caution">
    <text evidence="1">The sequence shown here is derived from an EMBL/GenBank/DDBJ whole genome shotgun (WGS) entry which is preliminary data.</text>
</comment>
<accession>A0A077P0E9</accession>
<evidence type="ECO:0000313" key="1">
    <source>
        <dbReference type="EMBL" id="CDH03401.1"/>
    </source>
</evidence>